<evidence type="ECO:0000313" key="6">
    <source>
        <dbReference type="EMBL" id="CAF3607944.1"/>
    </source>
</evidence>
<keyword evidence="1" id="KW-0479">Metal-binding</keyword>
<dbReference type="GO" id="GO:0005783">
    <property type="term" value="C:endoplasmic reticulum"/>
    <property type="evidence" value="ECO:0007669"/>
    <property type="project" value="TreeGrafter"/>
</dbReference>
<evidence type="ECO:0000259" key="4">
    <source>
        <dbReference type="PROSITE" id="PS50222"/>
    </source>
</evidence>
<dbReference type="Proteomes" id="UP000682733">
    <property type="component" value="Unassembled WGS sequence"/>
</dbReference>
<dbReference type="PANTHER" id="PTHR10827">
    <property type="entry name" value="RETICULOCALBIN"/>
    <property type="match status" value="1"/>
</dbReference>
<dbReference type="EMBL" id="CAJOBA010001659">
    <property type="protein sequence ID" value="CAF3607944.1"/>
    <property type="molecule type" value="Genomic_DNA"/>
</dbReference>
<dbReference type="Pfam" id="PF13202">
    <property type="entry name" value="EF-hand_5"/>
    <property type="match status" value="1"/>
</dbReference>
<dbReference type="SMART" id="SM00054">
    <property type="entry name" value="EFh"/>
    <property type="match status" value="3"/>
</dbReference>
<organism evidence="5 7">
    <name type="scientific">Didymodactylos carnosus</name>
    <dbReference type="NCBI Taxonomy" id="1234261"/>
    <lineage>
        <taxon>Eukaryota</taxon>
        <taxon>Metazoa</taxon>
        <taxon>Spiralia</taxon>
        <taxon>Gnathifera</taxon>
        <taxon>Rotifera</taxon>
        <taxon>Eurotatoria</taxon>
        <taxon>Bdelloidea</taxon>
        <taxon>Philodinida</taxon>
        <taxon>Philodinidae</taxon>
        <taxon>Didymodactylos</taxon>
    </lineage>
</organism>
<proteinExistence type="predicted"/>
<dbReference type="GO" id="GO:0017156">
    <property type="term" value="P:calcium-ion regulated exocytosis"/>
    <property type="evidence" value="ECO:0007669"/>
    <property type="project" value="TreeGrafter"/>
</dbReference>
<evidence type="ECO:0000256" key="2">
    <source>
        <dbReference type="ARBA" id="ARBA00022737"/>
    </source>
</evidence>
<dbReference type="PROSITE" id="PS50222">
    <property type="entry name" value="EF_HAND_2"/>
    <property type="match status" value="3"/>
</dbReference>
<comment type="caution">
    <text evidence="5">The sequence shown here is derived from an EMBL/GenBank/DDBJ whole genome shotgun (WGS) entry which is preliminary data.</text>
</comment>
<dbReference type="SUPFAM" id="SSF47473">
    <property type="entry name" value="EF-hand"/>
    <property type="match status" value="2"/>
</dbReference>
<reference evidence="5" key="1">
    <citation type="submission" date="2021-02" db="EMBL/GenBank/DDBJ databases">
        <authorList>
            <person name="Nowell W R."/>
        </authorList>
    </citation>
    <scope>NUCLEOTIDE SEQUENCE</scope>
</reference>
<evidence type="ECO:0000313" key="7">
    <source>
        <dbReference type="Proteomes" id="UP000677228"/>
    </source>
</evidence>
<dbReference type="EMBL" id="CAJNOK010001659">
    <property type="protein sequence ID" value="CAF0823561.1"/>
    <property type="molecule type" value="Genomic_DNA"/>
</dbReference>
<gene>
    <name evidence="5" type="ORF">OVA965_LOCUS5775</name>
    <name evidence="6" type="ORF">TMI583_LOCUS5772</name>
</gene>
<name>A0A8S2CWT3_9BILA</name>
<feature type="domain" description="EF-hand" evidence="4">
    <location>
        <begin position="207"/>
        <end position="242"/>
    </location>
</feature>
<dbReference type="Pfam" id="PF13499">
    <property type="entry name" value="EF-hand_7"/>
    <property type="match status" value="1"/>
</dbReference>
<feature type="domain" description="EF-hand" evidence="4">
    <location>
        <begin position="254"/>
        <end position="289"/>
    </location>
</feature>
<accession>A0A8S2CWT3</accession>
<evidence type="ECO:0000313" key="5">
    <source>
        <dbReference type="EMBL" id="CAF0823561.1"/>
    </source>
</evidence>
<dbReference type="PANTHER" id="PTHR10827:SF98">
    <property type="entry name" value="45 KDA CALCIUM-BINDING PROTEIN"/>
    <property type="match status" value="1"/>
</dbReference>
<sequence>MNQLISNTLALSTNETQTQNKIINDHQNVKILPQDFLASQILPKFQIPKNFNISQVEKNLKKFGINSLKLDKHVEGSPLELNGHVNKDFHREIFLGNHELFENEIINNDDVRKTKLKEIFHNADTNNDKRLSKAELQDWVLKNIETHTYEAKDKNSRLFLLIDVNNDVKRELIKIRYRWTIADTGNDNELDIDEFLAFRHPEIGGHTFKHVVNNLMLQIDKNKNGKLEEKEFAFLPASVLADETNKEWIEMDRKWLEDQKREFHEMDEDNDGIVSKEDLEHFMDPRNKSHINNQITKLFSKVDDEPDDEHLSLDEIENHADIFIDLRLLDIEKALHNES</sequence>
<dbReference type="InterPro" id="IPR002048">
    <property type="entry name" value="EF_hand_dom"/>
</dbReference>
<protein>
    <recommendedName>
        <fullName evidence="4">EF-hand domain-containing protein</fullName>
    </recommendedName>
</protein>
<evidence type="ECO:0000256" key="3">
    <source>
        <dbReference type="ARBA" id="ARBA00022837"/>
    </source>
</evidence>
<keyword evidence="3" id="KW-0106">Calcium</keyword>
<dbReference type="InterPro" id="IPR011992">
    <property type="entry name" value="EF-hand-dom_pair"/>
</dbReference>
<dbReference type="Gene3D" id="1.10.238.10">
    <property type="entry name" value="EF-hand"/>
    <property type="match status" value="3"/>
</dbReference>
<feature type="domain" description="EF-hand" evidence="4">
    <location>
        <begin position="111"/>
        <end position="146"/>
    </location>
</feature>
<dbReference type="InterPro" id="IPR018247">
    <property type="entry name" value="EF_Hand_1_Ca_BS"/>
</dbReference>
<dbReference type="GO" id="GO:0005509">
    <property type="term" value="F:calcium ion binding"/>
    <property type="evidence" value="ECO:0007669"/>
    <property type="project" value="InterPro"/>
</dbReference>
<dbReference type="PROSITE" id="PS00018">
    <property type="entry name" value="EF_HAND_1"/>
    <property type="match status" value="3"/>
</dbReference>
<keyword evidence="2" id="KW-0677">Repeat</keyword>
<dbReference type="Proteomes" id="UP000677228">
    <property type="component" value="Unassembled WGS sequence"/>
</dbReference>
<evidence type="ECO:0000256" key="1">
    <source>
        <dbReference type="ARBA" id="ARBA00022723"/>
    </source>
</evidence>
<dbReference type="AlphaFoldDB" id="A0A8S2CWT3"/>